<dbReference type="Proteomes" id="UP000003793">
    <property type="component" value="Unassembled WGS sequence"/>
</dbReference>
<reference evidence="1 2" key="2">
    <citation type="submission" date="2009-03" db="EMBL/GenBank/DDBJ databases">
        <title>Draft genome sequence of Coprococcus comes (ATCC 27758).</title>
        <authorList>
            <person name="Sudarsanam P."/>
            <person name="Ley R."/>
            <person name="Guruge J."/>
            <person name="Turnbaugh P.J."/>
            <person name="Mahowald M."/>
            <person name="Liep D."/>
            <person name="Gordon J."/>
        </authorList>
    </citation>
    <scope>NUCLEOTIDE SEQUENCE [LARGE SCALE GENOMIC DNA]</scope>
    <source>
        <strain evidence="1 2">ATCC 27758</strain>
    </source>
</reference>
<evidence type="ECO:0000313" key="2">
    <source>
        <dbReference type="Proteomes" id="UP000003793"/>
    </source>
</evidence>
<organism evidence="1 2">
    <name type="scientific">Coprococcus comes ATCC 27758</name>
    <dbReference type="NCBI Taxonomy" id="470146"/>
    <lineage>
        <taxon>Bacteria</taxon>
        <taxon>Bacillati</taxon>
        <taxon>Bacillota</taxon>
        <taxon>Clostridia</taxon>
        <taxon>Lachnospirales</taxon>
        <taxon>Lachnospiraceae</taxon>
        <taxon>Coprococcus</taxon>
    </lineage>
</organism>
<name>C0B7Q5_9FIRM</name>
<dbReference type="AlphaFoldDB" id="C0B7Q5"/>
<sequence length="51" mass="5991">MCANRKDIDDKFFRDYNISICGKRGMFRNGLLKKENLPKHILLKLHKGEKG</sequence>
<comment type="caution">
    <text evidence="1">The sequence shown here is derived from an EMBL/GenBank/DDBJ whole genome shotgun (WGS) entry which is preliminary data.</text>
</comment>
<evidence type="ECO:0000313" key="1">
    <source>
        <dbReference type="EMBL" id="EEG90442.1"/>
    </source>
</evidence>
<gene>
    <name evidence="1" type="ORF">COPCOM_01178</name>
</gene>
<protein>
    <submittedName>
        <fullName evidence="1">Uncharacterized protein</fullName>
    </submittedName>
</protein>
<accession>C0B7Q5</accession>
<dbReference type="HOGENOM" id="CLU_3097729_0_0_9"/>
<proteinExistence type="predicted"/>
<reference evidence="1 2" key="1">
    <citation type="submission" date="2009-02" db="EMBL/GenBank/DDBJ databases">
        <authorList>
            <person name="Fulton L."/>
            <person name="Clifton S."/>
            <person name="Fulton B."/>
            <person name="Xu J."/>
            <person name="Minx P."/>
            <person name="Pepin K.H."/>
            <person name="Johnson M."/>
            <person name="Bhonagiri V."/>
            <person name="Nash W.E."/>
            <person name="Mardis E.R."/>
            <person name="Wilson R.K."/>
        </authorList>
    </citation>
    <scope>NUCLEOTIDE SEQUENCE [LARGE SCALE GENOMIC DNA]</scope>
    <source>
        <strain evidence="1 2">ATCC 27758</strain>
    </source>
</reference>
<dbReference type="EMBL" id="ABVR01000038">
    <property type="protein sequence ID" value="EEG90442.1"/>
    <property type="molecule type" value="Genomic_DNA"/>
</dbReference>